<gene>
    <name evidence="1" type="ORF">ILUMI_10643</name>
</gene>
<keyword evidence="2" id="KW-1185">Reference proteome</keyword>
<dbReference type="AlphaFoldDB" id="A0A8K0CXH1"/>
<dbReference type="EMBL" id="VTPC01005831">
    <property type="protein sequence ID" value="KAF2895538.1"/>
    <property type="molecule type" value="Genomic_DNA"/>
</dbReference>
<organism evidence="1 2">
    <name type="scientific">Ignelater luminosus</name>
    <name type="common">Cucubano</name>
    <name type="synonym">Pyrophorus luminosus</name>
    <dbReference type="NCBI Taxonomy" id="2038154"/>
    <lineage>
        <taxon>Eukaryota</taxon>
        <taxon>Metazoa</taxon>
        <taxon>Ecdysozoa</taxon>
        <taxon>Arthropoda</taxon>
        <taxon>Hexapoda</taxon>
        <taxon>Insecta</taxon>
        <taxon>Pterygota</taxon>
        <taxon>Neoptera</taxon>
        <taxon>Endopterygota</taxon>
        <taxon>Coleoptera</taxon>
        <taxon>Polyphaga</taxon>
        <taxon>Elateriformia</taxon>
        <taxon>Elateroidea</taxon>
        <taxon>Elateridae</taxon>
        <taxon>Agrypninae</taxon>
        <taxon>Pyrophorini</taxon>
        <taxon>Ignelater</taxon>
    </lineage>
</organism>
<evidence type="ECO:0000313" key="2">
    <source>
        <dbReference type="Proteomes" id="UP000801492"/>
    </source>
</evidence>
<evidence type="ECO:0000313" key="1">
    <source>
        <dbReference type="EMBL" id="KAF2895538.1"/>
    </source>
</evidence>
<name>A0A8K0CXH1_IGNLU</name>
<accession>A0A8K0CXH1</accession>
<reference evidence="1" key="1">
    <citation type="submission" date="2019-08" db="EMBL/GenBank/DDBJ databases">
        <title>The genome of the North American firefly Photinus pyralis.</title>
        <authorList>
            <consortium name="Photinus pyralis genome working group"/>
            <person name="Fallon T.R."/>
            <person name="Sander Lower S.E."/>
            <person name="Weng J.-K."/>
        </authorList>
    </citation>
    <scope>NUCLEOTIDE SEQUENCE</scope>
    <source>
        <strain evidence="1">TRF0915ILg1</strain>
        <tissue evidence="1">Whole body</tissue>
    </source>
</reference>
<sequence length="184" mass="21459">MYYFFCSVKGTEYTNYKGVVVPAKSMGTACNCKLKCFKNISDNQQMEAYTKFYNLSTKDEQDLYLQGLIHFKPVQQRRSLAQSREEYVRNSTFIYYIIVDSQRNKVCKKAFLNFHFLSNKRLQRLQQLLPSGTTPKDKRGKQVSANTILATEKIRIHEHTTPLDHISLPQFRSDSENYVSTKLS</sequence>
<dbReference type="PANTHER" id="PTHR10773">
    <property type="entry name" value="DNA-DIRECTED RNA POLYMERASES I, II, AND III SUBUNIT RPABC2"/>
    <property type="match status" value="1"/>
</dbReference>
<dbReference type="PANTHER" id="PTHR10773:SF19">
    <property type="match status" value="1"/>
</dbReference>
<protein>
    <submittedName>
        <fullName evidence="1">Uncharacterized protein</fullName>
    </submittedName>
</protein>
<dbReference type="OrthoDB" id="7475343at2759"/>
<dbReference type="Proteomes" id="UP000801492">
    <property type="component" value="Unassembled WGS sequence"/>
</dbReference>
<comment type="caution">
    <text evidence="1">The sequence shown here is derived from an EMBL/GenBank/DDBJ whole genome shotgun (WGS) entry which is preliminary data.</text>
</comment>
<proteinExistence type="predicted"/>